<dbReference type="PANTHER" id="PTHR45339:SF1">
    <property type="entry name" value="HYBRID SIGNAL TRANSDUCTION HISTIDINE KINASE J"/>
    <property type="match status" value="1"/>
</dbReference>
<evidence type="ECO:0000313" key="9">
    <source>
        <dbReference type="EMBL" id="MEC5384501.1"/>
    </source>
</evidence>
<dbReference type="Pfam" id="PF00512">
    <property type="entry name" value="HisKA"/>
    <property type="match status" value="1"/>
</dbReference>
<accession>A0ABU6JYZ3</accession>
<organism evidence="9 10">
    <name type="scientific">Uliginosibacterium silvisoli</name>
    <dbReference type="NCBI Taxonomy" id="3114758"/>
    <lineage>
        <taxon>Bacteria</taxon>
        <taxon>Pseudomonadati</taxon>
        <taxon>Pseudomonadota</taxon>
        <taxon>Betaproteobacteria</taxon>
        <taxon>Rhodocyclales</taxon>
        <taxon>Zoogloeaceae</taxon>
        <taxon>Uliginosibacterium</taxon>
    </lineage>
</organism>
<dbReference type="SUPFAM" id="SSF47384">
    <property type="entry name" value="Homodimeric domain of signal transducing histidine kinase"/>
    <property type="match status" value="1"/>
</dbReference>
<evidence type="ECO:0000256" key="3">
    <source>
        <dbReference type="ARBA" id="ARBA00022553"/>
    </source>
</evidence>
<feature type="domain" description="PAS" evidence="8">
    <location>
        <begin position="130"/>
        <end position="173"/>
    </location>
</feature>
<dbReference type="SMART" id="SM00388">
    <property type="entry name" value="HisKA"/>
    <property type="match status" value="1"/>
</dbReference>
<evidence type="ECO:0000259" key="6">
    <source>
        <dbReference type="PROSITE" id="PS50109"/>
    </source>
</evidence>
<dbReference type="EMBL" id="JAYXHS010000001">
    <property type="protein sequence ID" value="MEC5384501.1"/>
    <property type="molecule type" value="Genomic_DNA"/>
</dbReference>
<dbReference type="SMART" id="SM00091">
    <property type="entry name" value="PAS"/>
    <property type="match status" value="2"/>
</dbReference>
<feature type="domain" description="Response regulatory" evidence="7">
    <location>
        <begin position="529"/>
        <end position="644"/>
    </location>
</feature>
<dbReference type="SMART" id="SM00387">
    <property type="entry name" value="HATPase_c"/>
    <property type="match status" value="1"/>
</dbReference>
<evidence type="ECO:0000256" key="2">
    <source>
        <dbReference type="ARBA" id="ARBA00012438"/>
    </source>
</evidence>
<feature type="domain" description="Histidine kinase" evidence="6">
    <location>
        <begin position="282"/>
        <end position="507"/>
    </location>
</feature>
<evidence type="ECO:0000256" key="1">
    <source>
        <dbReference type="ARBA" id="ARBA00000085"/>
    </source>
</evidence>
<dbReference type="PROSITE" id="PS50110">
    <property type="entry name" value="RESPONSE_REGULATORY"/>
    <property type="match status" value="1"/>
</dbReference>
<gene>
    <name evidence="9" type="ORF">VVD49_02140</name>
</gene>
<dbReference type="GO" id="GO:0005524">
    <property type="term" value="F:ATP binding"/>
    <property type="evidence" value="ECO:0007669"/>
    <property type="project" value="UniProtKB-KW"/>
</dbReference>
<dbReference type="Gene3D" id="3.30.565.10">
    <property type="entry name" value="Histidine kinase-like ATPase, C-terminal domain"/>
    <property type="match status" value="1"/>
</dbReference>
<feature type="modified residue" description="4-aspartylphosphate" evidence="5">
    <location>
        <position position="579"/>
    </location>
</feature>
<evidence type="ECO:0000256" key="5">
    <source>
        <dbReference type="PROSITE-ProRule" id="PRU00169"/>
    </source>
</evidence>
<dbReference type="InterPro" id="IPR003661">
    <property type="entry name" value="HisK_dim/P_dom"/>
</dbReference>
<dbReference type="InterPro" id="IPR036890">
    <property type="entry name" value="HATPase_C_sf"/>
</dbReference>
<dbReference type="PROSITE" id="PS50112">
    <property type="entry name" value="PAS"/>
    <property type="match status" value="2"/>
</dbReference>
<dbReference type="SUPFAM" id="SSF52172">
    <property type="entry name" value="CheY-like"/>
    <property type="match status" value="1"/>
</dbReference>
<dbReference type="CDD" id="cd17546">
    <property type="entry name" value="REC_hyHK_CKI1_RcsC-like"/>
    <property type="match status" value="1"/>
</dbReference>
<sequence length="652" mass="71878">MSSQIIIPESLAELLNFAQEILLLVDQSSLNIVSANISACRQLGYKREELIGRPITEIECALADVFFWEEVRNGGNAEVTDVEGLYQCADGSTLTARKSVLRSQNFEGWLVVRAHNIAAEKHAEEELAHTASQLRATLEATADGILMLDRNGDIANMNRRFAELWSLPSELLLRHDDKRLFAFLKAQLKDDPENSEAHRESLAVLAPLGDGDDEQEHFSTLHLNDDRVFECKSRPARHAEQIIGRVISVTDVTERHHAELALISARDIADAASRAKGEFLAMMSHEIRTPMNGIIGMAQLLQMSDLPAEQREYVDTMRSSGEALMQIINDILDYSKIEARKLTLENTGFDLSAMLDDLRKLFSVQRHDNSPSFTITLSPEVPRNVRGDPVRLRQVLVNLIGNAFKFTKQGAISLNVSMNLNASAARQQQTELLFSVRDTGIGIPHDKLEHIFTPFEQADMSTTRRFGGTGLGLSICRMLCVMMGGKIGVNSEPGKGSEFWFTVTLALDLPSQHTVVSSAAASRLNEEDSLLIVEDNAVNQMVLTNLLRKLGARQIVSAVNGSEALARCAAQDFDLIFMDTRMPVMDGIEATRALRATGSTSYIVGVSADAMAEDRSNALESGMNDYITKPVSVDSLSGAIGRWHDSRPDKAD</sequence>
<dbReference type="CDD" id="cd00130">
    <property type="entry name" value="PAS"/>
    <property type="match status" value="1"/>
</dbReference>
<dbReference type="Gene3D" id="3.40.50.2300">
    <property type="match status" value="1"/>
</dbReference>
<keyword evidence="9" id="KW-0067">ATP-binding</keyword>
<dbReference type="Pfam" id="PF13426">
    <property type="entry name" value="PAS_9"/>
    <property type="match status" value="1"/>
</dbReference>
<dbReference type="Gene3D" id="1.10.287.130">
    <property type="match status" value="1"/>
</dbReference>
<dbReference type="InterPro" id="IPR036097">
    <property type="entry name" value="HisK_dim/P_sf"/>
</dbReference>
<dbReference type="Proteomes" id="UP001331561">
    <property type="component" value="Unassembled WGS sequence"/>
</dbReference>
<evidence type="ECO:0000313" key="10">
    <source>
        <dbReference type="Proteomes" id="UP001331561"/>
    </source>
</evidence>
<dbReference type="CDD" id="cd00082">
    <property type="entry name" value="HisKA"/>
    <property type="match status" value="1"/>
</dbReference>
<dbReference type="Gene3D" id="3.30.450.20">
    <property type="entry name" value="PAS domain"/>
    <property type="match status" value="2"/>
</dbReference>
<keyword evidence="9" id="KW-0547">Nucleotide-binding</keyword>
<dbReference type="RefSeq" id="WP_327597477.1">
    <property type="nucleotide sequence ID" value="NZ_JAYXHS010000001.1"/>
</dbReference>
<dbReference type="InterPro" id="IPR001789">
    <property type="entry name" value="Sig_transdc_resp-reg_receiver"/>
</dbReference>
<dbReference type="InterPro" id="IPR005467">
    <property type="entry name" value="His_kinase_dom"/>
</dbReference>
<evidence type="ECO:0000256" key="4">
    <source>
        <dbReference type="ARBA" id="ARBA00023012"/>
    </source>
</evidence>
<dbReference type="NCBIfam" id="TIGR00229">
    <property type="entry name" value="sensory_box"/>
    <property type="match status" value="1"/>
</dbReference>
<keyword evidence="10" id="KW-1185">Reference proteome</keyword>
<comment type="caution">
    <text evidence="9">The sequence shown here is derived from an EMBL/GenBank/DDBJ whole genome shotgun (WGS) entry which is preliminary data.</text>
</comment>
<dbReference type="InterPro" id="IPR003594">
    <property type="entry name" value="HATPase_dom"/>
</dbReference>
<comment type="catalytic activity">
    <reaction evidence="1">
        <text>ATP + protein L-histidine = ADP + protein N-phospho-L-histidine.</text>
        <dbReference type="EC" id="2.7.13.3"/>
    </reaction>
</comment>
<evidence type="ECO:0000259" key="8">
    <source>
        <dbReference type="PROSITE" id="PS50112"/>
    </source>
</evidence>
<feature type="domain" description="PAS" evidence="8">
    <location>
        <begin position="7"/>
        <end position="53"/>
    </location>
</feature>
<dbReference type="Pfam" id="PF02518">
    <property type="entry name" value="HATPase_c"/>
    <property type="match status" value="1"/>
</dbReference>
<dbReference type="InterPro" id="IPR035965">
    <property type="entry name" value="PAS-like_dom_sf"/>
</dbReference>
<dbReference type="SMART" id="SM00448">
    <property type="entry name" value="REC"/>
    <property type="match status" value="1"/>
</dbReference>
<dbReference type="EC" id="2.7.13.3" evidence="2"/>
<reference evidence="9 10" key="1">
    <citation type="submission" date="2024-01" db="EMBL/GenBank/DDBJ databases">
        <title>Uliginosibacterium soil sp. nov.</title>
        <authorList>
            <person name="Lv Y."/>
        </authorList>
    </citation>
    <scope>NUCLEOTIDE SEQUENCE [LARGE SCALE GENOMIC DNA]</scope>
    <source>
        <strain evidence="9 10">H3</strain>
    </source>
</reference>
<dbReference type="Pfam" id="PF12860">
    <property type="entry name" value="PAS_7"/>
    <property type="match status" value="1"/>
</dbReference>
<dbReference type="InterPro" id="IPR000014">
    <property type="entry name" value="PAS"/>
</dbReference>
<dbReference type="SUPFAM" id="SSF55785">
    <property type="entry name" value="PYP-like sensor domain (PAS domain)"/>
    <property type="match status" value="2"/>
</dbReference>
<keyword evidence="3 5" id="KW-0597">Phosphoprotein</keyword>
<proteinExistence type="predicted"/>
<dbReference type="PANTHER" id="PTHR45339">
    <property type="entry name" value="HYBRID SIGNAL TRANSDUCTION HISTIDINE KINASE J"/>
    <property type="match status" value="1"/>
</dbReference>
<dbReference type="CDD" id="cd16922">
    <property type="entry name" value="HATPase_EvgS-ArcB-TorS-like"/>
    <property type="match status" value="1"/>
</dbReference>
<dbReference type="SUPFAM" id="SSF55874">
    <property type="entry name" value="ATPase domain of HSP90 chaperone/DNA topoisomerase II/histidine kinase"/>
    <property type="match status" value="1"/>
</dbReference>
<dbReference type="PROSITE" id="PS50109">
    <property type="entry name" value="HIS_KIN"/>
    <property type="match status" value="1"/>
</dbReference>
<protein>
    <recommendedName>
        <fullName evidence="2">histidine kinase</fullName>
        <ecNumber evidence="2">2.7.13.3</ecNumber>
    </recommendedName>
</protein>
<keyword evidence="4" id="KW-0902">Two-component regulatory system</keyword>
<evidence type="ECO:0000259" key="7">
    <source>
        <dbReference type="PROSITE" id="PS50110"/>
    </source>
</evidence>
<dbReference type="InterPro" id="IPR004358">
    <property type="entry name" value="Sig_transdc_His_kin-like_C"/>
</dbReference>
<dbReference type="PRINTS" id="PR00344">
    <property type="entry name" value="BCTRLSENSOR"/>
</dbReference>
<dbReference type="Pfam" id="PF00072">
    <property type="entry name" value="Response_reg"/>
    <property type="match status" value="1"/>
</dbReference>
<name>A0ABU6JYZ3_9RHOO</name>
<dbReference type="InterPro" id="IPR011006">
    <property type="entry name" value="CheY-like_superfamily"/>
</dbReference>